<dbReference type="InterPro" id="IPR003749">
    <property type="entry name" value="ThiS/MoaD-like"/>
</dbReference>
<dbReference type="InterPro" id="IPR012675">
    <property type="entry name" value="Beta-grasp_dom_sf"/>
</dbReference>
<comment type="caution">
    <text evidence="1">The sequence shown here is derived from an EMBL/GenBank/DDBJ whole genome shotgun (WGS) entry which is preliminary data.</text>
</comment>
<organism evidence="1 2">
    <name type="scientific">Vibrio variabilis</name>
    <dbReference type="NCBI Taxonomy" id="990271"/>
    <lineage>
        <taxon>Bacteria</taxon>
        <taxon>Pseudomonadati</taxon>
        <taxon>Pseudomonadota</taxon>
        <taxon>Gammaproteobacteria</taxon>
        <taxon>Vibrionales</taxon>
        <taxon>Vibrionaceae</taxon>
        <taxon>Vibrio</taxon>
    </lineage>
</organism>
<accession>A0ABQ0JKT2</accession>
<dbReference type="PANTHER" id="PTHR34472:SF1">
    <property type="entry name" value="SULFUR CARRIER PROTEIN THIS"/>
    <property type="match status" value="1"/>
</dbReference>
<keyword evidence="2" id="KW-1185">Reference proteome</keyword>
<protein>
    <recommendedName>
        <fullName evidence="3">Sulfur carrier protein ThiS</fullName>
    </recommendedName>
</protein>
<dbReference type="Gene3D" id="3.10.20.30">
    <property type="match status" value="1"/>
</dbReference>
<dbReference type="PANTHER" id="PTHR34472">
    <property type="entry name" value="SULFUR CARRIER PROTEIN THIS"/>
    <property type="match status" value="1"/>
</dbReference>
<dbReference type="InterPro" id="IPR010035">
    <property type="entry name" value="Thi_S"/>
</dbReference>
<reference evidence="2" key="1">
    <citation type="submission" date="2014-09" db="EMBL/GenBank/DDBJ databases">
        <title>Vibrio variabilis JCM 19239. (C206) whole genome shotgun sequence.</title>
        <authorList>
            <person name="Sawabe T."/>
            <person name="Meirelles P."/>
            <person name="Nakanishi M."/>
            <person name="Sayaka M."/>
            <person name="Hattori M."/>
            <person name="Ohkuma M."/>
        </authorList>
    </citation>
    <scope>NUCLEOTIDE SEQUENCE [LARGE SCALE GENOMIC DNA]</scope>
    <source>
        <strain evidence="2">JCM 19239</strain>
    </source>
</reference>
<dbReference type="CDD" id="cd00565">
    <property type="entry name" value="Ubl_ThiS"/>
    <property type="match status" value="1"/>
</dbReference>
<proteinExistence type="predicted"/>
<gene>
    <name evidence="1" type="ORF">JCM19239_719</name>
</gene>
<dbReference type="NCBIfam" id="TIGR01683">
    <property type="entry name" value="thiS"/>
    <property type="match status" value="1"/>
</dbReference>
<dbReference type="SUPFAM" id="SSF54285">
    <property type="entry name" value="MoaD/ThiS"/>
    <property type="match status" value="1"/>
</dbReference>
<dbReference type="InterPro" id="IPR016155">
    <property type="entry name" value="Mopterin_synth/thiamin_S_b"/>
</dbReference>
<evidence type="ECO:0000313" key="1">
    <source>
        <dbReference type="EMBL" id="GAL29365.1"/>
    </source>
</evidence>
<dbReference type="Proteomes" id="UP000029223">
    <property type="component" value="Unassembled WGS sequence"/>
</dbReference>
<dbReference type="Pfam" id="PF02597">
    <property type="entry name" value="ThiS"/>
    <property type="match status" value="1"/>
</dbReference>
<evidence type="ECO:0008006" key="3">
    <source>
        <dbReference type="Google" id="ProtNLM"/>
    </source>
</evidence>
<name>A0ABQ0JKT2_9VIBR</name>
<dbReference type="EMBL" id="BBMS01000062">
    <property type="protein sequence ID" value="GAL29365.1"/>
    <property type="molecule type" value="Genomic_DNA"/>
</dbReference>
<sequence>MIQLKVNNSIHQMSQETNLTNLLAELDIDALGCAIAVDDQIVPKSEWSTFTVKENMSINIFQAIAGG</sequence>
<evidence type="ECO:0000313" key="2">
    <source>
        <dbReference type="Proteomes" id="UP000029223"/>
    </source>
</evidence>